<organism evidence="3 4">
    <name type="scientific">Eleusine coracana subsp. coracana</name>
    <dbReference type="NCBI Taxonomy" id="191504"/>
    <lineage>
        <taxon>Eukaryota</taxon>
        <taxon>Viridiplantae</taxon>
        <taxon>Streptophyta</taxon>
        <taxon>Embryophyta</taxon>
        <taxon>Tracheophyta</taxon>
        <taxon>Spermatophyta</taxon>
        <taxon>Magnoliopsida</taxon>
        <taxon>Liliopsida</taxon>
        <taxon>Poales</taxon>
        <taxon>Poaceae</taxon>
        <taxon>PACMAD clade</taxon>
        <taxon>Chloridoideae</taxon>
        <taxon>Cynodonteae</taxon>
        <taxon>Eleusininae</taxon>
        <taxon>Eleusine</taxon>
    </lineage>
</organism>
<feature type="coiled-coil region" evidence="1">
    <location>
        <begin position="104"/>
        <end position="131"/>
    </location>
</feature>
<dbReference type="Proteomes" id="UP001054889">
    <property type="component" value="Unassembled WGS sequence"/>
</dbReference>
<reference evidence="3" key="2">
    <citation type="submission" date="2021-12" db="EMBL/GenBank/DDBJ databases">
        <title>Resequencing data analysis of finger millet.</title>
        <authorList>
            <person name="Hatakeyama M."/>
            <person name="Aluri S."/>
            <person name="Balachadran M.T."/>
            <person name="Sivarajan S.R."/>
            <person name="Poveda L."/>
            <person name="Shimizu-Inatsugi R."/>
            <person name="Schlapbach R."/>
            <person name="Sreeman S.M."/>
            <person name="Shimizu K.K."/>
        </authorList>
    </citation>
    <scope>NUCLEOTIDE SEQUENCE</scope>
</reference>
<keyword evidence="4" id="KW-1185">Reference proteome</keyword>
<feature type="compositionally biased region" description="Polar residues" evidence="2">
    <location>
        <begin position="162"/>
        <end position="174"/>
    </location>
</feature>
<evidence type="ECO:0000313" key="4">
    <source>
        <dbReference type="Proteomes" id="UP001054889"/>
    </source>
</evidence>
<sequence length="270" mass="28464">MSAAKGGHPSTWSRPRLCARVPPRSKLGCNGSGVHGCATAGSARWCGEPEPGSSENAQRDISQLMKRFATGAKSDLPRAVHTTPSGGRATSAPLKLTGRLCVLVAGLISRVDALKKRLQKLAEKVAEEGAEEAFKVCLEEAERVYERMKHVFGFTEDHEATSVESQTVKTTSGTPGPEATFGTPKDSDAEPVHIVRLPAPANRKAQSPEERKVRIPSLCAVVPILPLAARSACVQPATGPSRLVEISALLACSPSGMMILRGAGRALTAN</sequence>
<evidence type="ECO:0000256" key="2">
    <source>
        <dbReference type="SAM" id="MobiDB-lite"/>
    </source>
</evidence>
<gene>
    <name evidence="3" type="primary">ga08646</name>
    <name evidence="3" type="ORF">PR202_ga08646</name>
</gene>
<name>A0AAV5C0T0_ELECO</name>
<comment type="caution">
    <text evidence="3">The sequence shown here is derived from an EMBL/GenBank/DDBJ whole genome shotgun (WGS) entry which is preliminary data.</text>
</comment>
<dbReference type="AlphaFoldDB" id="A0AAV5C0T0"/>
<feature type="region of interest" description="Disordered" evidence="2">
    <location>
        <begin position="159"/>
        <end position="188"/>
    </location>
</feature>
<reference evidence="3" key="1">
    <citation type="journal article" date="2018" name="DNA Res.">
        <title>Multiple hybrid de novo genome assembly of finger millet, an orphan allotetraploid crop.</title>
        <authorList>
            <person name="Hatakeyama M."/>
            <person name="Aluri S."/>
            <person name="Balachadran M.T."/>
            <person name="Sivarajan S.R."/>
            <person name="Patrignani A."/>
            <person name="Gruter S."/>
            <person name="Poveda L."/>
            <person name="Shimizu-Inatsugi R."/>
            <person name="Baeten J."/>
            <person name="Francoijs K.J."/>
            <person name="Nataraja K.N."/>
            <person name="Reddy Y.A.N."/>
            <person name="Phadnis S."/>
            <person name="Ravikumar R.L."/>
            <person name="Schlapbach R."/>
            <person name="Sreeman S.M."/>
            <person name="Shimizu K.K."/>
        </authorList>
    </citation>
    <scope>NUCLEOTIDE SEQUENCE</scope>
</reference>
<accession>A0AAV5C0T0</accession>
<keyword evidence="1" id="KW-0175">Coiled coil</keyword>
<evidence type="ECO:0000256" key="1">
    <source>
        <dbReference type="SAM" id="Coils"/>
    </source>
</evidence>
<dbReference type="EMBL" id="BQKI01000004">
    <property type="protein sequence ID" value="GJM92205.1"/>
    <property type="molecule type" value="Genomic_DNA"/>
</dbReference>
<protein>
    <submittedName>
        <fullName evidence="3">Uncharacterized protein</fullName>
    </submittedName>
</protein>
<evidence type="ECO:0000313" key="3">
    <source>
        <dbReference type="EMBL" id="GJM92205.1"/>
    </source>
</evidence>
<proteinExistence type="predicted"/>